<feature type="compositionally biased region" description="Gly residues" evidence="1">
    <location>
        <begin position="430"/>
        <end position="449"/>
    </location>
</feature>
<feature type="compositionally biased region" description="Pro residues" evidence="1">
    <location>
        <begin position="92"/>
        <end position="102"/>
    </location>
</feature>
<accession>A0A0C9VQQ4</accession>
<dbReference type="EMBL" id="KN837143">
    <property type="protein sequence ID" value="KIJ40585.1"/>
    <property type="molecule type" value="Genomic_DNA"/>
</dbReference>
<dbReference type="AlphaFoldDB" id="A0A0C9VQQ4"/>
<keyword evidence="3" id="KW-1185">Reference proteome</keyword>
<protein>
    <submittedName>
        <fullName evidence="2">Uncharacterized protein</fullName>
    </submittedName>
</protein>
<proteinExistence type="predicted"/>
<feature type="region of interest" description="Disordered" evidence="1">
    <location>
        <begin position="1"/>
        <end position="117"/>
    </location>
</feature>
<feature type="region of interest" description="Disordered" evidence="1">
    <location>
        <begin position="418"/>
        <end position="458"/>
    </location>
</feature>
<feature type="compositionally biased region" description="Low complexity" evidence="1">
    <location>
        <begin position="82"/>
        <end position="91"/>
    </location>
</feature>
<evidence type="ECO:0000313" key="2">
    <source>
        <dbReference type="EMBL" id="KIJ40585.1"/>
    </source>
</evidence>
<name>A0A0C9VQQ4_SPHS4</name>
<organism evidence="2 3">
    <name type="scientific">Sphaerobolus stellatus (strain SS14)</name>
    <dbReference type="NCBI Taxonomy" id="990650"/>
    <lineage>
        <taxon>Eukaryota</taxon>
        <taxon>Fungi</taxon>
        <taxon>Dikarya</taxon>
        <taxon>Basidiomycota</taxon>
        <taxon>Agaricomycotina</taxon>
        <taxon>Agaricomycetes</taxon>
        <taxon>Phallomycetidae</taxon>
        <taxon>Geastrales</taxon>
        <taxon>Sphaerobolaceae</taxon>
        <taxon>Sphaerobolus</taxon>
    </lineage>
</organism>
<dbReference type="HOGENOM" id="CLU_043854_0_0_1"/>
<sequence>MDLHEIPTKERTHGLQPPHNGDPSHPPPSPAQTSERIPQPSNPILGRNITPEPKQPLKTDKGKGKDRHKRAQAPNPAPEPLSRQPDTSRSPPSSPPASPSPGPREGHDDGTPRAVDPDFAYAGTIHIPPSSEGRLVQIPEDERPRIIGITREKLEKALDLDYKTSFPDYPGHKVYAQVVSGNITTPTAFLVQVLEDIIALTFDHGSATHVDVCPGAPDLSLKLPDAHPYPVLICGLTVAQQELLLRQEVLATDSGAAFFYPFAQTIPPKTLHFALTGIALEPDELGVNDRRIATELHNILIKEIEFHKFVDKHSDIIPPTWNPDNGSDDSFDNIHRQFVLQRLEVQSLMHKGLPLHNIYLPITTMAPNAAEDLVKAMKKIKFKTTKGLGTIANPFLCGTCKLTDHPESSCPYTKLEGWPTKRPGPPPTCGGYGRGFGGGRGGGRGGRGGYRGDRGRGA</sequence>
<dbReference type="Proteomes" id="UP000054279">
    <property type="component" value="Unassembled WGS sequence"/>
</dbReference>
<evidence type="ECO:0000256" key="1">
    <source>
        <dbReference type="SAM" id="MobiDB-lite"/>
    </source>
</evidence>
<evidence type="ECO:0000313" key="3">
    <source>
        <dbReference type="Proteomes" id="UP000054279"/>
    </source>
</evidence>
<gene>
    <name evidence="2" type="ORF">M422DRAFT_256558</name>
</gene>
<reference evidence="2 3" key="1">
    <citation type="submission" date="2014-06" db="EMBL/GenBank/DDBJ databases">
        <title>Evolutionary Origins and Diversification of the Mycorrhizal Mutualists.</title>
        <authorList>
            <consortium name="DOE Joint Genome Institute"/>
            <consortium name="Mycorrhizal Genomics Consortium"/>
            <person name="Kohler A."/>
            <person name="Kuo A."/>
            <person name="Nagy L.G."/>
            <person name="Floudas D."/>
            <person name="Copeland A."/>
            <person name="Barry K.W."/>
            <person name="Cichocki N."/>
            <person name="Veneault-Fourrey C."/>
            <person name="LaButti K."/>
            <person name="Lindquist E.A."/>
            <person name="Lipzen A."/>
            <person name="Lundell T."/>
            <person name="Morin E."/>
            <person name="Murat C."/>
            <person name="Riley R."/>
            <person name="Ohm R."/>
            <person name="Sun H."/>
            <person name="Tunlid A."/>
            <person name="Henrissat B."/>
            <person name="Grigoriev I.V."/>
            <person name="Hibbett D.S."/>
            <person name="Martin F."/>
        </authorList>
    </citation>
    <scope>NUCLEOTIDE SEQUENCE [LARGE SCALE GENOMIC DNA]</scope>
    <source>
        <strain evidence="2 3">SS14</strain>
    </source>
</reference>
<feature type="compositionally biased region" description="Basic and acidic residues" evidence="1">
    <location>
        <begin position="1"/>
        <end position="13"/>
    </location>
</feature>